<evidence type="ECO:0000313" key="2">
    <source>
        <dbReference type="EMBL" id="ATE82203.1"/>
    </source>
</evidence>
<feature type="region of interest" description="Disordered" evidence="1">
    <location>
        <begin position="118"/>
        <end position="190"/>
    </location>
</feature>
<dbReference type="Gene3D" id="1.25.40.20">
    <property type="entry name" value="Ankyrin repeat-containing domain"/>
    <property type="match status" value="1"/>
</dbReference>
<dbReference type="Proteomes" id="UP000204584">
    <property type="component" value="Segment"/>
</dbReference>
<feature type="compositionally biased region" description="Basic and acidic residues" evidence="1">
    <location>
        <begin position="137"/>
        <end position="152"/>
    </location>
</feature>
<dbReference type="RefSeq" id="YP_009430042.1">
    <property type="nucleotide sequence ID" value="NC_022098.1"/>
</dbReference>
<feature type="compositionally biased region" description="Acidic residues" evidence="1">
    <location>
        <begin position="153"/>
        <end position="179"/>
    </location>
</feature>
<evidence type="ECO:0008006" key="4">
    <source>
        <dbReference type="Google" id="ProtNLM"/>
    </source>
</evidence>
<keyword evidence="3" id="KW-1185">Reference proteome</keyword>
<feature type="compositionally biased region" description="Basic and acidic residues" evidence="1">
    <location>
        <begin position="118"/>
        <end position="130"/>
    </location>
</feature>
<gene>
    <name evidence="2" type="ORF">psal_cds_617</name>
</gene>
<dbReference type="GeneID" id="34568264"/>
<dbReference type="KEGG" id="vg:34568264"/>
<dbReference type="InterPro" id="IPR036770">
    <property type="entry name" value="Ankyrin_rpt-contain_sf"/>
</dbReference>
<dbReference type="EMBL" id="KC977571">
    <property type="protein sequence ID" value="ATE82203.1"/>
    <property type="molecule type" value="Genomic_DNA"/>
</dbReference>
<dbReference type="InterPro" id="IPR052050">
    <property type="entry name" value="SecEffector_AnkRepeat"/>
</dbReference>
<organism evidence="2 3">
    <name type="scientific">Pandoravirus salinus</name>
    <dbReference type="NCBI Taxonomy" id="1349410"/>
    <lineage>
        <taxon>Viruses</taxon>
        <taxon>Pandoravirus</taxon>
    </lineage>
</organism>
<sequence length="581" mass="63021">MDTNGQQHRESCGLEDMPPELRLHITSFLDQAGDMAAALMASRLFAGRSAVDMAVAQGVVYTGRVLEAGAPLDVVRKVIDARGRPLGRGFIESAVRGGRMDVLCFVCGVVRDDTAKDWYDPQQHDRDPDYRQQVNSGDDHPNSDSDNNHHSDDDDVGDDVADDDDDDDDDTSSDGSQDSDDVRDRVYSNYGPDGRTKQILYEAVCAAADLSRADALRYLTTRPILACHLGHLVDEDLAVRGAQAGHAAIVAYVHDRKARSCGDDPCLCTQRLGRAAWKAPTADVATWLRDFGCRGYVKPTAQDAGRAIARGHTALLHHLIDRGVVIDADADCLVPSVTAAARKGRVDVLRLVVENGLCPRIDPILLGAAQGGSVDVLWWALYDDSHECSRWRQVWGRPSATLMRAAAMAAAANGRADTVSWIAKRHPEVVDLALLCAAINSASLDAVRTVDRLLPVPFDWARVAARVIETDSVDMVKFIVEEKAVVLDPLAVADAGARALSDDMIDYLATVCPHDGMQMVLDVVLADESFCPTLFSRRFCDRVSGLCVGVTAIGDSDPADRCACAHCAHSTLDDENRHRMN</sequence>
<accession>A0A291ATJ2</accession>
<dbReference type="PANTHER" id="PTHR46586">
    <property type="entry name" value="ANKYRIN REPEAT-CONTAINING PROTEIN"/>
    <property type="match status" value="1"/>
</dbReference>
<proteinExistence type="predicted"/>
<evidence type="ECO:0000256" key="1">
    <source>
        <dbReference type="SAM" id="MobiDB-lite"/>
    </source>
</evidence>
<name>A0A291ATJ2_9VIRU</name>
<protein>
    <recommendedName>
        <fullName evidence="4">Ankyrin repeat domain containing protein</fullName>
    </recommendedName>
</protein>
<evidence type="ECO:0000313" key="3">
    <source>
        <dbReference type="Proteomes" id="UP000204584"/>
    </source>
</evidence>
<dbReference type="PANTHER" id="PTHR46586:SF3">
    <property type="entry name" value="ANKYRIN REPEAT-CONTAINING PROTEIN"/>
    <property type="match status" value="1"/>
</dbReference>
<reference evidence="2 3" key="1">
    <citation type="journal article" date="2013" name="Science">
        <title>Pandoraviruses: amoeba viruses with genomes up to 2.5 Mb reaching that of parasitic eukaryotes.</title>
        <authorList>
            <person name="Philippe N."/>
            <person name="Legendre M."/>
            <person name="Doutre G."/>
            <person name="Coute Y."/>
            <person name="Poirot O."/>
            <person name="Lescot M."/>
            <person name="Arslan D."/>
            <person name="Seltzer V."/>
            <person name="Bertaux L."/>
            <person name="Bruley C."/>
            <person name="Garin J."/>
            <person name="Claverie J.M."/>
            <person name="Abergel C."/>
        </authorList>
    </citation>
    <scope>NUCLEOTIDE SEQUENCE [LARGE SCALE GENOMIC DNA]</scope>
</reference>